<evidence type="ECO:0000313" key="5">
    <source>
        <dbReference type="Proteomes" id="UP000601597"/>
    </source>
</evidence>
<dbReference type="Gene3D" id="3.30.565.10">
    <property type="entry name" value="Histidine kinase-like ATPase, C-terminal domain"/>
    <property type="match status" value="1"/>
</dbReference>
<dbReference type="PANTHER" id="PTHR43156:SF2">
    <property type="entry name" value="STAGE II SPORULATION PROTEIN E"/>
    <property type="match status" value="1"/>
</dbReference>
<keyword evidence="1" id="KW-0378">Hydrolase</keyword>
<dbReference type="Proteomes" id="UP000601597">
    <property type="component" value="Unassembled WGS sequence"/>
</dbReference>
<keyword evidence="5" id="KW-1185">Reference proteome</keyword>
<organism evidence="4 5">
    <name type="scientific">Marinobacter zhanjiangensis</name>
    <dbReference type="NCBI Taxonomy" id="578215"/>
    <lineage>
        <taxon>Bacteria</taxon>
        <taxon>Pseudomonadati</taxon>
        <taxon>Pseudomonadota</taxon>
        <taxon>Gammaproteobacteria</taxon>
        <taxon>Pseudomonadales</taxon>
        <taxon>Marinobacteraceae</taxon>
        <taxon>Marinobacter</taxon>
    </lineage>
</organism>
<dbReference type="RefSeq" id="WP_227712306.1">
    <property type="nucleotide sequence ID" value="NZ_BMXV01000002.1"/>
</dbReference>
<feature type="domain" description="Response regulatory" evidence="3">
    <location>
        <begin position="11"/>
        <end position="127"/>
    </location>
</feature>
<evidence type="ECO:0000256" key="1">
    <source>
        <dbReference type="ARBA" id="ARBA00022801"/>
    </source>
</evidence>
<reference evidence="5" key="1">
    <citation type="journal article" date="2019" name="Int. J. Syst. Evol. Microbiol.">
        <title>The Global Catalogue of Microorganisms (GCM) 10K type strain sequencing project: providing services to taxonomists for standard genome sequencing and annotation.</title>
        <authorList>
            <consortium name="The Broad Institute Genomics Platform"/>
            <consortium name="The Broad Institute Genome Sequencing Center for Infectious Disease"/>
            <person name="Wu L."/>
            <person name="Ma J."/>
        </authorList>
    </citation>
    <scope>NUCLEOTIDE SEQUENCE [LARGE SCALE GENOMIC DNA]</scope>
    <source>
        <strain evidence="5">KCTC 22280</strain>
    </source>
</reference>
<dbReference type="InterPro" id="IPR036457">
    <property type="entry name" value="PPM-type-like_dom_sf"/>
</dbReference>
<dbReference type="PROSITE" id="PS50110">
    <property type="entry name" value="RESPONSE_REGULATORY"/>
    <property type="match status" value="1"/>
</dbReference>
<dbReference type="InterPro" id="IPR001932">
    <property type="entry name" value="PPM-type_phosphatase-like_dom"/>
</dbReference>
<dbReference type="Gene3D" id="3.60.40.10">
    <property type="entry name" value="PPM-type phosphatase domain"/>
    <property type="match status" value="1"/>
</dbReference>
<gene>
    <name evidence="4" type="ORF">GCM10007071_07790</name>
</gene>
<dbReference type="Gene3D" id="3.40.50.2300">
    <property type="match status" value="1"/>
</dbReference>
<protein>
    <submittedName>
        <fullName evidence="4">Fused response regulator/phosphatase</fullName>
    </submittedName>
</protein>
<dbReference type="InterPro" id="IPR052016">
    <property type="entry name" value="Bact_Sigma-Reg"/>
</dbReference>
<dbReference type="Pfam" id="PF07228">
    <property type="entry name" value="SpoIIE"/>
    <property type="match status" value="1"/>
</dbReference>
<name>A0ABQ3APD9_9GAMM</name>
<keyword evidence="2" id="KW-0597">Phosphoprotein</keyword>
<dbReference type="InterPro" id="IPR036890">
    <property type="entry name" value="HATPase_C_sf"/>
</dbReference>
<dbReference type="PANTHER" id="PTHR43156">
    <property type="entry name" value="STAGE II SPORULATION PROTEIN E-RELATED"/>
    <property type="match status" value="1"/>
</dbReference>
<proteinExistence type="predicted"/>
<comment type="caution">
    <text evidence="4">The sequence shown here is derived from an EMBL/GenBank/DDBJ whole genome shotgun (WGS) entry which is preliminary data.</text>
</comment>
<dbReference type="InterPro" id="IPR011006">
    <property type="entry name" value="CheY-like_superfamily"/>
</dbReference>
<dbReference type="InterPro" id="IPR001789">
    <property type="entry name" value="Sig_transdc_resp-reg_receiver"/>
</dbReference>
<dbReference type="Pfam" id="PF00072">
    <property type="entry name" value="Response_reg"/>
    <property type="match status" value="1"/>
</dbReference>
<dbReference type="EMBL" id="BMXV01000002">
    <property type="protein sequence ID" value="GGY63642.1"/>
    <property type="molecule type" value="Genomic_DNA"/>
</dbReference>
<feature type="modified residue" description="4-aspartylphosphate" evidence="2">
    <location>
        <position position="60"/>
    </location>
</feature>
<sequence>MTDSANPRQLRLLIADDSNTDRLILQAILTRQGHEVQAAVDGEAAVNLYESWQPDMVLLDVMMPRLDGVEAARRIKELAGERLVPVIFLTSLSDSGALAQCLESGGDDFLPKPYNPVIIRAKLGAFDRMRRMHETLTRQRDLIRERNEQLLSEQVTARRVFDNIAHTGCLDVADIRYHASPLSVFNGDILFACPRPAGGMHLLVGDFTGHGLPAAIGALPVAEIFYGMTSKGFSGPDVLRELNQKLVRILPTGIFCCACFVEVDFRDRRVRAWNGGLPDGFILRVDGSRDTLPSTGLPLGVLAPERFAASMSEYVVRPGDQLLLMTDGVLEAGNAGGDWFGEQRLARVLDECPADTSPADFLVEQVQAFSGRSEDTDDLTILALKISADDPVASRPPKASHSALTGPASWSCRYQLDGETLAGFNPLPLLLHVCMAVAGLRQHSGPVYTILSELYNNALEHGILQLSSLWKDGAEGFNRYYAERQARLKQVGSDQYIRFDLEHRMRASGGRLIIRCQDSGKGFKVDRNPGPVLSVGSERAFAGRGIPLIQQLSSDLTYNKEGNCAEVVYDWKSVDTGFEERAGFSD</sequence>
<dbReference type="SUPFAM" id="SSF52172">
    <property type="entry name" value="CheY-like"/>
    <property type="match status" value="1"/>
</dbReference>
<evidence type="ECO:0000256" key="2">
    <source>
        <dbReference type="PROSITE-ProRule" id="PRU00169"/>
    </source>
</evidence>
<evidence type="ECO:0000259" key="3">
    <source>
        <dbReference type="PROSITE" id="PS50110"/>
    </source>
</evidence>
<dbReference type="SMART" id="SM00448">
    <property type="entry name" value="REC"/>
    <property type="match status" value="1"/>
</dbReference>
<evidence type="ECO:0000313" key="4">
    <source>
        <dbReference type="EMBL" id="GGY63642.1"/>
    </source>
</evidence>
<dbReference type="SMART" id="SM00331">
    <property type="entry name" value="PP2C_SIG"/>
    <property type="match status" value="1"/>
</dbReference>
<accession>A0ABQ3APD9</accession>